<comment type="caution">
    <text evidence="1">The sequence shown here is derived from an EMBL/GenBank/DDBJ whole genome shotgun (WGS) entry which is preliminary data.</text>
</comment>
<dbReference type="EMBL" id="BAAAEW010000016">
    <property type="protein sequence ID" value="GAA0752833.1"/>
    <property type="molecule type" value="Genomic_DNA"/>
</dbReference>
<evidence type="ECO:0000313" key="2">
    <source>
        <dbReference type="Proteomes" id="UP001500279"/>
    </source>
</evidence>
<evidence type="ECO:0000313" key="1">
    <source>
        <dbReference type="EMBL" id="GAA0752833.1"/>
    </source>
</evidence>
<proteinExistence type="predicted"/>
<gene>
    <name evidence="1" type="ORF">GCM10009107_27000</name>
</gene>
<name>A0ABN1K2Z2_9BURK</name>
<reference evidence="1 2" key="1">
    <citation type="journal article" date="2019" name="Int. J. Syst. Evol. Microbiol.">
        <title>The Global Catalogue of Microorganisms (GCM) 10K type strain sequencing project: providing services to taxonomists for standard genome sequencing and annotation.</title>
        <authorList>
            <consortium name="The Broad Institute Genomics Platform"/>
            <consortium name="The Broad Institute Genome Sequencing Center for Infectious Disease"/>
            <person name="Wu L."/>
            <person name="Ma J."/>
        </authorList>
    </citation>
    <scope>NUCLEOTIDE SEQUENCE [LARGE SCALE GENOMIC DNA]</scope>
    <source>
        <strain evidence="1 2">JCM 15503</strain>
    </source>
</reference>
<keyword evidence="2" id="KW-1185">Reference proteome</keyword>
<dbReference type="RefSeq" id="WP_141290087.1">
    <property type="nucleotide sequence ID" value="NZ_BAAAEW010000016.1"/>
</dbReference>
<accession>A0ABN1K2Z2</accession>
<organism evidence="1 2">
    <name type="scientific">Ideonella azotifigens</name>
    <dbReference type="NCBI Taxonomy" id="513160"/>
    <lineage>
        <taxon>Bacteria</taxon>
        <taxon>Pseudomonadati</taxon>
        <taxon>Pseudomonadota</taxon>
        <taxon>Betaproteobacteria</taxon>
        <taxon>Burkholderiales</taxon>
        <taxon>Sphaerotilaceae</taxon>
        <taxon>Ideonella</taxon>
    </lineage>
</organism>
<protein>
    <submittedName>
        <fullName evidence="1">Uncharacterized protein</fullName>
    </submittedName>
</protein>
<sequence length="62" mass="6888">MDRSERQMRISAPTSMISRWLSARSAPFMAPDNSELDLGYESALPWFASQLEEAAPEPSAEA</sequence>
<dbReference type="Proteomes" id="UP001500279">
    <property type="component" value="Unassembled WGS sequence"/>
</dbReference>